<dbReference type="GO" id="GO:0016936">
    <property type="term" value="F:galactoside binding"/>
    <property type="evidence" value="ECO:0007669"/>
    <property type="project" value="TreeGrafter"/>
</dbReference>
<dbReference type="FunFam" id="2.60.120.200:FF:000021">
    <property type="entry name" value="Galectin"/>
    <property type="match status" value="1"/>
</dbReference>
<dbReference type="PROSITE" id="PS51304">
    <property type="entry name" value="GALECTIN"/>
    <property type="match status" value="1"/>
</dbReference>
<evidence type="ECO:0000256" key="1">
    <source>
        <dbReference type="ARBA" id="ARBA00011738"/>
    </source>
</evidence>
<evidence type="ECO:0000259" key="4">
    <source>
        <dbReference type="PROSITE" id="PS51304"/>
    </source>
</evidence>
<dbReference type="GO" id="GO:0030246">
    <property type="term" value="F:carbohydrate binding"/>
    <property type="evidence" value="ECO:0007669"/>
    <property type="project" value="UniProtKB-UniRule"/>
</dbReference>
<dbReference type="PANTHER" id="PTHR11346">
    <property type="entry name" value="GALECTIN"/>
    <property type="match status" value="1"/>
</dbReference>
<organism evidence="5">
    <name type="scientific">Anguilla anguilla</name>
    <name type="common">European freshwater eel</name>
    <name type="synonym">Muraena anguilla</name>
    <dbReference type="NCBI Taxonomy" id="7936"/>
    <lineage>
        <taxon>Eukaryota</taxon>
        <taxon>Metazoa</taxon>
        <taxon>Chordata</taxon>
        <taxon>Craniata</taxon>
        <taxon>Vertebrata</taxon>
        <taxon>Euteleostomi</taxon>
        <taxon>Actinopterygii</taxon>
        <taxon>Neopterygii</taxon>
        <taxon>Teleostei</taxon>
        <taxon>Anguilliformes</taxon>
        <taxon>Anguillidae</taxon>
        <taxon>Anguilla</taxon>
    </lineage>
</organism>
<dbReference type="SUPFAM" id="SSF49899">
    <property type="entry name" value="Concanavalin A-like lectins/glucanases"/>
    <property type="match status" value="1"/>
</dbReference>
<sequence>MLHQDEELKIVPFKPGMELNVKGVPKCGCDRFSINVGHSRGNVALHFDVRFSYGNDQRVIVLNTRKNGHWQEEVRDRCFPFQRGQQFEVTITFADGSFYINLHNGHVVQFPNRLGDKQYDSLWFYGDVLLNGLSIK</sequence>
<dbReference type="SMART" id="SM00908">
    <property type="entry name" value="Gal-bind_lectin"/>
    <property type="match status" value="1"/>
</dbReference>
<dbReference type="InterPro" id="IPR044156">
    <property type="entry name" value="Galectin-like"/>
</dbReference>
<protein>
    <recommendedName>
        <fullName evidence="3">Galectin</fullName>
    </recommendedName>
</protein>
<dbReference type="Gene3D" id="2.60.120.200">
    <property type="match status" value="1"/>
</dbReference>
<reference evidence="5" key="1">
    <citation type="submission" date="2014-11" db="EMBL/GenBank/DDBJ databases">
        <authorList>
            <person name="Amaro Gonzalez C."/>
        </authorList>
    </citation>
    <scope>NUCLEOTIDE SEQUENCE</scope>
</reference>
<dbReference type="Pfam" id="PF00337">
    <property type="entry name" value="Gal-bind_lectin"/>
    <property type="match status" value="1"/>
</dbReference>
<dbReference type="InterPro" id="IPR001079">
    <property type="entry name" value="Galectin_CRD"/>
</dbReference>
<keyword evidence="2 3" id="KW-0430">Lectin</keyword>
<dbReference type="InterPro" id="IPR013320">
    <property type="entry name" value="ConA-like_dom_sf"/>
</dbReference>
<dbReference type="PANTHER" id="PTHR11346:SF97">
    <property type="entry name" value="GALECTIN-1"/>
    <property type="match status" value="1"/>
</dbReference>
<dbReference type="AlphaFoldDB" id="A0A0E9WIK2"/>
<dbReference type="CDD" id="cd00070">
    <property type="entry name" value="GLECT"/>
    <property type="match status" value="1"/>
</dbReference>
<feature type="domain" description="Galectin" evidence="4">
    <location>
        <begin position="5"/>
        <end position="136"/>
    </location>
</feature>
<proteinExistence type="predicted"/>
<dbReference type="EMBL" id="GBXM01019289">
    <property type="protein sequence ID" value="JAH89288.1"/>
    <property type="molecule type" value="Transcribed_RNA"/>
</dbReference>
<dbReference type="SMART" id="SM00276">
    <property type="entry name" value="GLECT"/>
    <property type="match status" value="1"/>
</dbReference>
<evidence type="ECO:0000256" key="3">
    <source>
        <dbReference type="RuleBase" id="RU102079"/>
    </source>
</evidence>
<evidence type="ECO:0000256" key="2">
    <source>
        <dbReference type="ARBA" id="ARBA00022734"/>
    </source>
</evidence>
<dbReference type="GO" id="GO:0043236">
    <property type="term" value="F:laminin binding"/>
    <property type="evidence" value="ECO:0007669"/>
    <property type="project" value="TreeGrafter"/>
</dbReference>
<reference evidence="5" key="2">
    <citation type="journal article" date="2015" name="Fish Shellfish Immunol.">
        <title>Early steps in the European eel (Anguilla anguilla)-Vibrio vulnificus interaction in the gills: Role of the RtxA13 toxin.</title>
        <authorList>
            <person name="Callol A."/>
            <person name="Pajuelo D."/>
            <person name="Ebbesson L."/>
            <person name="Teles M."/>
            <person name="MacKenzie S."/>
            <person name="Amaro C."/>
        </authorList>
    </citation>
    <scope>NUCLEOTIDE SEQUENCE</scope>
</reference>
<accession>A0A0E9WIK2</accession>
<name>A0A0E9WIK2_ANGAN</name>
<dbReference type="GO" id="GO:0005615">
    <property type="term" value="C:extracellular space"/>
    <property type="evidence" value="ECO:0007669"/>
    <property type="project" value="TreeGrafter"/>
</dbReference>
<comment type="subunit">
    <text evidence="1">Homodimer.</text>
</comment>
<evidence type="ECO:0000313" key="5">
    <source>
        <dbReference type="EMBL" id="JAH89288.1"/>
    </source>
</evidence>